<feature type="transmembrane region" description="Helical" evidence="2">
    <location>
        <begin position="6"/>
        <end position="24"/>
    </location>
</feature>
<name>A0A0D2M6K6_9CHLO</name>
<evidence type="ECO:0000313" key="3">
    <source>
        <dbReference type="EMBL" id="KIY96861.1"/>
    </source>
</evidence>
<dbReference type="KEGG" id="mng:MNEG_11099"/>
<keyword evidence="4" id="KW-1185">Reference proteome</keyword>
<evidence type="ECO:0000256" key="1">
    <source>
        <dbReference type="SAM" id="MobiDB-lite"/>
    </source>
</evidence>
<gene>
    <name evidence="3" type="ORF">MNEG_11099</name>
</gene>
<proteinExistence type="predicted"/>
<organism evidence="3 4">
    <name type="scientific">Monoraphidium neglectum</name>
    <dbReference type="NCBI Taxonomy" id="145388"/>
    <lineage>
        <taxon>Eukaryota</taxon>
        <taxon>Viridiplantae</taxon>
        <taxon>Chlorophyta</taxon>
        <taxon>core chlorophytes</taxon>
        <taxon>Chlorophyceae</taxon>
        <taxon>CS clade</taxon>
        <taxon>Sphaeropleales</taxon>
        <taxon>Selenastraceae</taxon>
        <taxon>Monoraphidium</taxon>
    </lineage>
</organism>
<dbReference type="GeneID" id="25728327"/>
<dbReference type="OrthoDB" id="547763at2759"/>
<reference evidence="3 4" key="1">
    <citation type="journal article" date="2013" name="BMC Genomics">
        <title>Reconstruction of the lipid metabolism for the microalga Monoraphidium neglectum from its genome sequence reveals characteristics suitable for biofuel production.</title>
        <authorList>
            <person name="Bogen C."/>
            <person name="Al-Dilaimi A."/>
            <person name="Albersmeier A."/>
            <person name="Wichmann J."/>
            <person name="Grundmann M."/>
            <person name="Rupp O."/>
            <person name="Lauersen K.J."/>
            <person name="Blifernez-Klassen O."/>
            <person name="Kalinowski J."/>
            <person name="Goesmann A."/>
            <person name="Mussgnug J.H."/>
            <person name="Kruse O."/>
        </authorList>
    </citation>
    <scope>NUCLEOTIDE SEQUENCE [LARGE SCALE GENOMIC DNA]</scope>
    <source>
        <strain evidence="3 4">SAG 48.87</strain>
    </source>
</reference>
<accession>A0A0D2M6K6</accession>
<evidence type="ECO:0000256" key="2">
    <source>
        <dbReference type="SAM" id="Phobius"/>
    </source>
</evidence>
<feature type="region of interest" description="Disordered" evidence="1">
    <location>
        <begin position="34"/>
        <end position="56"/>
    </location>
</feature>
<keyword evidence="2" id="KW-1133">Transmembrane helix</keyword>
<evidence type="ECO:0000313" key="4">
    <source>
        <dbReference type="Proteomes" id="UP000054498"/>
    </source>
</evidence>
<keyword evidence="2" id="KW-0472">Membrane</keyword>
<dbReference type="Proteomes" id="UP000054498">
    <property type="component" value="Unassembled WGS sequence"/>
</dbReference>
<protein>
    <submittedName>
        <fullName evidence="3">Uncharacterized protein</fullName>
    </submittedName>
</protein>
<keyword evidence="2" id="KW-0812">Transmembrane</keyword>
<dbReference type="EMBL" id="KK102810">
    <property type="protein sequence ID" value="KIY96861.1"/>
    <property type="molecule type" value="Genomic_DNA"/>
</dbReference>
<dbReference type="AlphaFoldDB" id="A0A0D2M6K6"/>
<dbReference type="RefSeq" id="XP_013895881.1">
    <property type="nucleotide sequence ID" value="XM_014040427.1"/>
</dbReference>
<sequence>MAAWIPLVFEIFGCIIIITLKLIFDHTRLGRRAAPEGARAGSDDGSDASEAAQAAAQPVKPSADACACPHCGRAGEVIVQVRPSAAAGAEAV</sequence>